<dbReference type="InterPro" id="IPR037523">
    <property type="entry name" value="VOC_core"/>
</dbReference>
<evidence type="ECO:0000256" key="2">
    <source>
        <dbReference type="ARBA" id="ARBA00022723"/>
    </source>
</evidence>
<dbReference type="InterPro" id="IPR017515">
    <property type="entry name" value="MeMalonyl-CoA_epimerase"/>
</dbReference>
<dbReference type="Pfam" id="PF13669">
    <property type="entry name" value="Glyoxalase_4"/>
    <property type="match status" value="1"/>
</dbReference>
<dbReference type="EMBL" id="CAEZSV010000050">
    <property type="protein sequence ID" value="CAB4550189.1"/>
    <property type="molecule type" value="Genomic_DNA"/>
</dbReference>
<dbReference type="GO" id="GO:0004493">
    <property type="term" value="F:methylmalonyl-CoA epimerase activity"/>
    <property type="evidence" value="ECO:0007669"/>
    <property type="project" value="TreeGrafter"/>
</dbReference>
<comment type="similarity">
    <text evidence="1">Belongs to the methylmalonyl-CoA epimerase family.</text>
</comment>
<evidence type="ECO:0000259" key="3">
    <source>
        <dbReference type="PROSITE" id="PS51819"/>
    </source>
</evidence>
<dbReference type="GO" id="GO:0046491">
    <property type="term" value="P:L-methylmalonyl-CoA metabolic process"/>
    <property type="evidence" value="ECO:0007669"/>
    <property type="project" value="TreeGrafter"/>
</dbReference>
<gene>
    <name evidence="4" type="ORF">UFOPK1506_00395</name>
</gene>
<dbReference type="PANTHER" id="PTHR43048:SF3">
    <property type="entry name" value="METHYLMALONYL-COA EPIMERASE, MITOCHONDRIAL"/>
    <property type="match status" value="1"/>
</dbReference>
<keyword evidence="2" id="KW-0479">Metal-binding</keyword>
<sequence length="146" mass="15470">MSPTAITGILGIDHVGIAVPDLSAALAFYESAFNGRLLHQEENHEQGVIEAMVALGSSPGTVIQLLAPLTPDSTIARFIERSGPGMQQLAFRVSNVEEAASQARALGMRTLYESPKRGTNGARINFLHPKDCGGVLIELIESSQSA</sequence>
<protein>
    <submittedName>
        <fullName evidence="4">Unannotated protein</fullName>
    </submittedName>
</protein>
<dbReference type="CDD" id="cd07249">
    <property type="entry name" value="MMCE"/>
    <property type="match status" value="1"/>
</dbReference>
<dbReference type="NCBIfam" id="TIGR03081">
    <property type="entry name" value="metmalonyl_epim"/>
    <property type="match status" value="1"/>
</dbReference>
<proteinExistence type="inferred from homology"/>
<evidence type="ECO:0000256" key="1">
    <source>
        <dbReference type="ARBA" id="ARBA00009308"/>
    </source>
</evidence>
<accession>A0A6J6CIU0</accession>
<evidence type="ECO:0000313" key="4">
    <source>
        <dbReference type="EMBL" id="CAB4550189.1"/>
    </source>
</evidence>
<dbReference type="InterPro" id="IPR051785">
    <property type="entry name" value="MMCE/EMCE_epimerase"/>
</dbReference>
<dbReference type="PROSITE" id="PS51819">
    <property type="entry name" value="VOC"/>
    <property type="match status" value="1"/>
</dbReference>
<dbReference type="PANTHER" id="PTHR43048">
    <property type="entry name" value="METHYLMALONYL-COA EPIMERASE"/>
    <property type="match status" value="1"/>
</dbReference>
<reference evidence="4" key="1">
    <citation type="submission" date="2020-05" db="EMBL/GenBank/DDBJ databases">
        <authorList>
            <person name="Chiriac C."/>
            <person name="Salcher M."/>
            <person name="Ghai R."/>
            <person name="Kavagutti S V."/>
        </authorList>
    </citation>
    <scope>NUCLEOTIDE SEQUENCE</scope>
</reference>
<dbReference type="GO" id="GO:0046872">
    <property type="term" value="F:metal ion binding"/>
    <property type="evidence" value="ECO:0007669"/>
    <property type="project" value="UniProtKB-KW"/>
</dbReference>
<dbReference type="AlphaFoldDB" id="A0A6J6CIU0"/>
<feature type="domain" description="VOC" evidence="3">
    <location>
        <begin position="11"/>
        <end position="142"/>
    </location>
</feature>
<name>A0A6J6CIU0_9ZZZZ</name>
<dbReference type="SUPFAM" id="SSF54593">
    <property type="entry name" value="Glyoxalase/Bleomycin resistance protein/Dihydroxybiphenyl dioxygenase"/>
    <property type="match status" value="1"/>
</dbReference>
<organism evidence="4">
    <name type="scientific">freshwater metagenome</name>
    <dbReference type="NCBI Taxonomy" id="449393"/>
    <lineage>
        <taxon>unclassified sequences</taxon>
        <taxon>metagenomes</taxon>
        <taxon>ecological metagenomes</taxon>
    </lineage>
</organism>
<dbReference type="Gene3D" id="3.10.180.10">
    <property type="entry name" value="2,3-Dihydroxybiphenyl 1,2-Dioxygenase, domain 1"/>
    <property type="match status" value="1"/>
</dbReference>
<dbReference type="InterPro" id="IPR029068">
    <property type="entry name" value="Glyas_Bleomycin-R_OHBP_Dase"/>
</dbReference>